<evidence type="ECO:0000313" key="2">
    <source>
        <dbReference type="Proteomes" id="UP001213771"/>
    </source>
</evidence>
<name>A0ABD4WVG9_PRIMG</name>
<dbReference type="AlphaFoldDB" id="A0ABD4WVG9"/>
<evidence type="ECO:0000313" key="1">
    <source>
        <dbReference type="EMBL" id="MDD9784232.1"/>
    </source>
</evidence>
<protein>
    <submittedName>
        <fullName evidence="1">Uncharacterized protein</fullName>
    </submittedName>
</protein>
<accession>A0ABD4WVG9</accession>
<dbReference type="EMBL" id="JARAOX010000194">
    <property type="protein sequence ID" value="MDD9784232.1"/>
    <property type="molecule type" value="Genomic_DNA"/>
</dbReference>
<organism evidence="1 2">
    <name type="scientific">Priestia megaterium</name>
    <name type="common">Bacillus megaterium</name>
    <dbReference type="NCBI Taxonomy" id="1404"/>
    <lineage>
        <taxon>Bacteria</taxon>
        <taxon>Bacillati</taxon>
        <taxon>Bacillota</taxon>
        <taxon>Bacilli</taxon>
        <taxon>Bacillales</taxon>
        <taxon>Bacillaceae</taxon>
        <taxon>Priestia</taxon>
    </lineage>
</organism>
<proteinExistence type="predicted"/>
<sequence>MRVKTVQNIYRTSEAVPESGAYVCAEGEIKLFQKDDLFTPCPHTRESTTWKPVDDAFSTGELVPQTGRYTDENGNQVKLKENDLFPRCLRSGEPTTWRRG</sequence>
<reference evidence="1 2" key="1">
    <citation type="submission" date="2023-02" db="EMBL/GenBank/DDBJ databases">
        <authorList>
            <person name="Olszewska D."/>
        </authorList>
    </citation>
    <scope>NUCLEOTIDE SEQUENCE [LARGE SCALE GENOMIC DNA]</scope>
    <source>
        <strain evidence="1 2">FDU301</strain>
    </source>
</reference>
<comment type="caution">
    <text evidence="1">The sequence shown here is derived from an EMBL/GenBank/DDBJ whole genome shotgun (WGS) entry which is preliminary data.</text>
</comment>
<dbReference type="Proteomes" id="UP001213771">
    <property type="component" value="Unassembled WGS sequence"/>
</dbReference>
<gene>
    <name evidence="1" type="ORF">PVE99_17855</name>
</gene>
<dbReference type="GeneID" id="64146764"/>
<dbReference type="RefSeq" id="WP_155660409.1">
    <property type="nucleotide sequence ID" value="NZ_CAKKMH010000002.1"/>
</dbReference>